<gene>
    <name evidence="9" type="ORF">FYJ74_09580</name>
</gene>
<comment type="caution">
    <text evidence="9">The sequence shown here is derived from an EMBL/GenBank/DDBJ whole genome shotgun (WGS) entry which is preliminary data.</text>
</comment>
<dbReference type="InterPro" id="IPR002481">
    <property type="entry name" value="FUR"/>
</dbReference>
<dbReference type="AlphaFoldDB" id="A0A6L5YDM0"/>
<evidence type="ECO:0000256" key="8">
    <source>
        <dbReference type="PIRSR" id="PIRSR602481-2"/>
    </source>
</evidence>
<name>A0A6L5YDM0_9BACT</name>
<feature type="binding site" evidence="7">
    <location>
        <position position="116"/>
    </location>
    <ligand>
        <name>Zn(2+)</name>
        <dbReference type="ChEBI" id="CHEBI:29105"/>
    </ligand>
</feature>
<evidence type="ECO:0000256" key="3">
    <source>
        <dbReference type="ARBA" id="ARBA00022833"/>
    </source>
</evidence>
<comment type="cofactor">
    <cofactor evidence="8">
        <name>Mn(2+)</name>
        <dbReference type="ChEBI" id="CHEBI:29035"/>
    </cofactor>
    <cofactor evidence="8">
        <name>Fe(2+)</name>
        <dbReference type="ChEBI" id="CHEBI:29033"/>
    </cofactor>
    <text evidence="8">Binds 1 Mn(2+) or Fe(2+) ion per subunit.</text>
</comment>
<dbReference type="InterPro" id="IPR036390">
    <property type="entry name" value="WH_DNA-bd_sf"/>
</dbReference>
<keyword evidence="10" id="KW-1185">Reference proteome</keyword>
<evidence type="ECO:0000256" key="4">
    <source>
        <dbReference type="ARBA" id="ARBA00023015"/>
    </source>
</evidence>
<dbReference type="GO" id="GO:0045892">
    <property type="term" value="P:negative regulation of DNA-templated transcription"/>
    <property type="evidence" value="ECO:0007669"/>
    <property type="project" value="TreeGrafter"/>
</dbReference>
<dbReference type="InterPro" id="IPR036388">
    <property type="entry name" value="WH-like_DNA-bd_sf"/>
</dbReference>
<dbReference type="PANTHER" id="PTHR33202">
    <property type="entry name" value="ZINC UPTAKE REGULATION PROTEIN"/>
    <property type="match status" value="1"/>
</dbReference>
<dbReference type="Gene3D" id="3.30.1490.190">
    <property type="match status" value="1"/>
</dbReference>
<evidence type="ECO:0000256" key="7">
    <source>
        <dbReference type="PIRSR" id="PIRSR602481-1"/>
    </source>
</evidence>
<dbReference type="GO" id="GO:1900376">
    <property type="term" value="P:regulation of secondary metabolite biosynthetic process"/>
    <property type="evidence" value="ECO:0007669"/>
    <property type="project" value="TreeGrafter"/>
</dbReference>
<dbReference type="GO" id="GO:0003700">
    <property type="term" value="F:DNA-binding transcription factor activity"/>
    <property type="evidence" value="ECO:0007669"/>
    <property type="project" value="InterPro"/>
</dbReference>
<evidence type="ECO:0000313" key="10">
    <source>
        <dbReference type="Proteomes" id="UP000473699"/>
    </source>
</evidence>
<keyword evidence="2" id="KW-0678">Repressor</keyword>
<feature type="binding site" evidence="8">
    <location>
        <position position="72"/>
    </location>
    <ligand>
        <name>Fe cation</name>
        <dbReference type="ChEBI" id="CHEBI:24875"/>
    </ligand>
</feature>
<proteinExistence type="inferred from homology"/>
<keyword evidence="7" id="KW-0479">Metal-binding</keyword>
<dbReference type="GO" id="GO:0000976">
    <property type="term" value="F:transcription cis-regulatory region binding"/>
    <property type="evidence" value="ECO:0007669"/>
    <property type="project" value="TreeGrafter"/>
</dbReference>
<organism evidence="9 10">
    <name type="scientific">Pyramidobacter porci</name>
    <dbReference type="NCBI Taxonomy" id="2605789"/>
    <lineage>
        <taxon>Bacteria</taxon>
        <taxon>Thermotogati</taxon>
        <taxon>Synergistota</taxon>
        <taxon>Synergistia</taxon>
        <taxon>Synergistales</taxon>
        <taxon>Dethiosulfovibrionaceae</taxon>
        <taxon>Pyramidobacter</taxon>
    </lineage>
</organism>
<evidence type="ECO:0000256" key="6">
    <source>
        <dbReference type="ARBA" id="ARBA00023163"/>
    </source>
</evidence>
<dbReference type="RefSeq" id="WP_154529360.1">
    <property type="nucleotide sequence ID" value="NZ_VUNH01000010.1"/>
</dbReference>
<protein>
    <submittedName>
        <fullName evidence="9">Transcriptional repressor</fullName>
    </submittedName>
</protein>
<evidence type="ECO:0000256" key="5">
    <source>
        <dbReference type="ARBA" id="ARBA00023125"/>
    </source>
</evidence>
<dbReference type="CDD" id="cd07153">
    <property type="entry name" value="Fur_like"/>
    <property type="match status" value="1"/>
</dbReference>
<dbReference type="SUPFAM" id="SSF46785">
    <property type="entry name" value="Winged helix' DNA-binding domain"/>
    <property type="match status" value="1"/>
</dbReference>
<feature type="binding site" evidence="7">
    <location>
        <position position="79"/>
    </location>
    <ligand>
        <name>Zn(2+)</name>
        <dbReference type="ChEBI" id="CHEBI:29105"/>
    </ligand>
</feature>
<keyword evidence="5" id="KW-0238">DNA-binding</keyword>
<sequence>MTKYAQGILDIVNASRSHLTAEQIFWELKKTRPKVVLATVYNNLHALCAQKLIRRVHVEGSPERYDRIEKHDHLICQKCGKLTDVTLADLTGGLEEQLGERVTSYDLKVFYVCPECRRKAEGTAR</sequence>
<evidence type="ECO:0000256" key="2">
    <source>
        <dbReference type="ARBA" id="ARBA00022491"/>
    </source>
</evidence>
<keyword evidence="3 7" id="KW-0862">Zinc</keyword>
<reference evidence="9 10" key="1">
    <citation type="submission" date="2019-08" db="EMBL/GenBank/DDBJ databases">
        <title>In-depth cultivation of the pig gut microbiome towards novel bacterial diversity and tailored functional studies.</title>
        <authorList>
            <person name="Wylensek D."/>
            <person name="Hitch T.C.A."/>
            <person name="Clavel T."/>
        </authorList>
    </citation>
    <scope>NUCLEOTIDE SEQUENCE [LARGE SCALE GENOMIC DNA]</scope>
    <source>
        <strain evidence="9 10">SM-530-WT-4B</strain>
    </source>
</reference>
<feature type="binding site" evidence="7">
    <location>
        <position position="76"/>
    </location>
    <ligand>
        <name>Zn(2+)</name>
        <dbReference type="ChEBI" id="CHEBI:29105"/>
    </ligand>
</feature>
<evidence type="ECO:0000256" key="1">
    <source>
        <dbReference type="ARBA" id="ARBA00007957"/>
    </source>
</evidence>
<dbReference type="Gene3D" id="1.10.10.10">
    <property type="entry name" value="Winged helix-like DNA-binding domain superfamily/Winged helix DNA-binding domain"/>
    <property type="match status" value="1"/>
</dbReference>
<dbReference type="InterPro" id="IPR043135">
    <property type="entry name" value="Fur_C"/>
</dbReference>
<comment type="similarity">
    <text evidence="1">Belongs to the Fur family.</text>
</comment>
<dbReference type="PANTHER" id="PTHR33202:SF7">
    <property type="entry name" value="FERRIC UPTAKE REGULATION PROTEIN"/>
    <property type="match status" value="1"/>
</dbReference>
<dbReference type="Proteomes" id="UP000473699">
    <property type="component" value="Unassembled WGS sequence"/>
</dbReference>
<keyword evidence="8" id="KW-0408">Iron</keyword>
<accession>A0A6L5YDM0</accession>
<evidence type="ECO:0000313" key="9">
    <source>
        <dbReference type="EMBL" id="MST56280.1"/>
    </source>
</evidence>
<dbReference type="EMBL" id="VUNH01000010">
    <property type="protein sequence ID" value="MST56280.1"/>
    <property type="molecule type" value="Genomic_DNA"/>
</dbReference>
<keyword evidence="4" id="KW-0805">Transcription regulation</keyword>
<keyword evidence="6" id="KW-0804">Transcription</keyword>
<comment type="cofactor">
    <cofactor evidence="7">
        <name>Zn(2+)</name>
        <dbReference type="ChEBI" id="CHEBI:29105"/>
    </cofactor>
    <text evidence="7">Binds 1 zinc ion per subunit.</text>
</comment>
<dbReference type="GO" id="GO:0008270">
    <property type="term" value="F:zinc ion binding"/>
    <property type="evidence" value="ECO:0007669"/>
    <property type="project" value="TreeGrafter"/>
</dbReference>
<dbReference type="Pfam" id="PF01475">
    <property type="entry name" value="FUR"/>
    <property type="match status" value="1"/>
</dbReference>
<feature type="binding site" evidence="7">
    <location>
        <position position="113"/>
    </location>
    <ligand>
        <name>Zn(2+)</name>
        <dbReference type="ChEBI" id="CHEBI:29105"/>
    </ligand>
</feature>